<evidence type="ECO:0000313" key="1">
    <source>
        <dbReference type="EMBL" id="RKT01221.1"/>
    </source>
</evidence>
<evidence type="ECO:0000313" key="2">
    <source>
        <dbReference type="Proteomes" id="UP000272428"/>
    </source>
</evidence>
<sequence length="159" mass="18179">MSVIFINTLKIVFSTFLLLTFFSCQKTETKPINNNSDSITLISLSYIGGSAGNYRIIKVTKDSIHAERGMTARKVHHQKNLALAPKVWTQLISSIDIKSLDKIESSASIQSLDGIDETFQIKTPKKSYIYVNSYNDTIHYRQLQKFKDQLEKILPKEYQ</sequence>
<dbReference type="Proteomes" id="UP000272428">
    <property type="component" value="Unassembled WGS sequence"/>
</dbReference>
<proteinExistence type="predicted"/>
<dbReference type="EMBL" id="RBXB01000001">
    <property type="protein sequence ID" value="RKT01221.1"/>
    <property type="molecule type" value="Genomic_DNA"/>
</dbReference>
<name>A0A495SLS1_9FLAO</name>
<protein>
    <submittedName>
        <fullName evidence="1">Uncharacterized protein</fullName>
    </submittedName>
</protein>
<gene>
    <name evidence="1" type="ORF">BCF58_0437</name>
</gene>
<comment type="caution">
    <text evidence="1">The sequence shown here is derived from an EMBL/GenBank/DDBJ whole genome shotgun (WGS) entry which is preliminary data.</text>
</comment>
<keyword evidence="2" id="KW-1185">Reference proteome</keyword>
<dbReference type="RefSeq" id="WP_121460149.1">
    <property type="nucleotide sequence ID" value="NZ_RBXB01000001.1"/>
</dbReference>
<dbReference type="OrthoDB" id="1273858at2"/>
<dbReference type="AlphaFoldDB" id="A0A495SLS1"/>
<organism evidence="1 2">
    <name type="scientific">Chryseobacterium defluvii</name>
    <dbReference type="NCBI Taxonomy" id="160396"/>
    <lineage>
        <taxon>Bacteria</taxon>
        <taxon>Pseudomonadati</taxon>
        <taxon>Bacteroidota</taxon>
        <taxon>Flavobacteriia</taxon>
        <taxon>Flavobacteriales</taxon>
        <taxon>Weeksellaceae</taxon>
        <taxon>Chryseobacterium group</taxon>
        <taxon>Chryseobacterium</taxon>
    </lineage>
</organism>
<reference evidence="1 2" key="1">
    <citation type="submission" date="2018-10" db="EMBL/GenBank/DDBJ databases">
        <title>Genomic Encyclopedia of Archaeal and Bacterial Type Strains, Phase II (KMG-II): from individual species to whole genera.</title>
        <authorList>
            <person name="Goeker M."/>
        </authorList>
    </citation>
    <scope>NUCLEOTIDE SEQUENCE [LARGE SCALE GENOMIC DNA]</scope>
    <source>
        <strain evidence="1 2">DSM 14219</strain>
    </source>
</reference>
<accession>A0A495SLS1</accession>